<dbReference type="OrthoDB" id="10595573at2759"/>
<protein>
    <submittedName>
        <fullName evidence="2">Uncharacterized protein</fullName>
    </submittedName>
</protein>
<feature type="chain" id="PRO_5007296111" evidence="1">
    <location>
        <begin position="21"/>
        <end position="568"/>
    </location>
</feature>
<keyword evidence="3" id="KW-1185">Reference proteome</keyword>
<dbReference type="Proteomes" id="UP000070544">
    <property type="component" value="Unassembled WGS sequence"/>
</dbReference>
<sequence>MRRWAIVVWCIFLVALSATSVPGKIRWLYVQSLDAERRAHRDDHWVEDVGELHGPVSDTFILWVVPRPSDLEEIRNDWNCIRNGGEGEGSSRFSIQGIGFEGIAHHSRHLDLDCSWMTREEVSPPLEELRRRSVNRYPLWWAGTNRPHWDHDNQSEHVLFVAPEDSELADEGYFQPCVQSRRVVKFVMSWMTAFIKQESLAQHLNILVGTSSVGEGIWSSLTPTVYRILVASLLPSVPQREHSDSPCSSRIDGVALNPLSSKVIGRTVLFLPSPTLTPFHVFHHSTSLETGNNLTHYKFTRADWGVCSDRISGIVLALRDVEMWLMPKQQETRNGQNITEDFVLRLISDLDACVEKGWYEKRLAREMATEHHYRYGALGISQMGWPMFRDCSHLLDLSSYPASMQDFNNDKQKNRRRRYEIDTSMMSLRQFSAAETLEALLFHDRNIPGFGLDHGVVHLHTPAADKLLCNFYIGIFESEEVVRLPRVLESESFKSANITYGASTSAEALWTEDGYEVGVLVKDSSAGVEVMWTRTDIGPHQLSSDETWGQWEWRTAWALFVETFGVRE</sequence>
<evidence type="ECO:0000313" key="3">
    <source>
        <dbReference type="Proteomes" id="UP000070544"/>
    </source>
</evidence>
<reference evidence="2 3" key="1">
    <citation type="journal article" date="2015" name="Genome Biol. Evol.">
        <title>Phylogenomic analyses indicate that early fungi evolved digesting cell walls of algal ancestors of land plants.</title>
        <authorList>
            <person name="Chang Y."/>
            <person name="Wang S."/>
            <person name="Sekimoto S."/>
            <person name="Aerts A.L."/>
            <person name="Choi C."/>
            <person name="Clum A."/>
            <person name="LaButti K.M."/>
            <person name="Lindquist E.A."/>
            <person name="Yee Ngan C."/>
            <person name="Ohm R.A."/>
            <person name="Salamov A.A."/>
            <person name="Grigoriev I.V."/>
            <person name="Spatafora J.W."/>
            <person name="Berbee M.L."/>
        </authorList>
    </citation>
    <scope>NUCLEOTIDE SEQUENCE [LARGE SCALE GENOMIC DNA]</scope>
    <source>
        <strain evidence="2 3">JEL478</strain>
    </source>
</reference>
<dbReference type="AlphaFoldDB" id="A0A139ACK8"/>
<evidence type="ECO:0000313" key="2">
    <source>
        <dbReference type="EMBL" id="KXS14314.1"/>
    </source>
</evidence>
<keyword evidence="1" id="KW-0732">Signal</keyword>
<organism evidence="2 3">
    <name type="scientific">Gonapodya prolifera (strain JEL478)</name>
    <name type="common">Monoblepharis prolifera</name>
    <dbReference type="NCBI Taxonomy" id="1344416"/>
    <lineage>
        <taxon>Eukaryota</taxon>
        <taxon>Fungi</taxon>
        <taxon>Fungi incertae sedis</taxon>
        <taxon>Chytridiomycota</taxon>
        <taxon>Chytridiomycota incertae sedis</taxon>
        <taxon>Monoblepharidomycetes</taxon>
        <taxon>Monoblepharidales</taxon>
        <taxon>Gonapodyaceae</taxon>
        <taxon>Gonapodya</taxon>
    </lineage>
</organism>
<gene>
    <name evidence="2" type="ORF">M427DRAFT_45141</name>
</gene>
<feature type="signal peptide" evidence="1">
    <location>
        <begin position="1"/>
        <end position="20"/>
    </location>
</feature>
<name>A0A139ACK8_GONPJ</name>
<dbReference type="EMBL" id="KQ965770">
    <property type="protein sequence ID" value="KXS14314.1"/>
    <property type="molecule type" value="Genomic_DNA"/>
</dbReference>
<evidence type="ECO:0000256" key="1">
    <source>
        <dbReference type="SAM" id="SignalP"/>
    </source>
</evidence>
<accession>A0A139ACK8</accession>
<proteinExistence type="predicted"/>